<sequence length="111" mass="12414">MVSRVNHGRWAAVHHGSTFSGRAALKDPCLALDQPTPTHPPQPPLWAWAGGPSPRKKRGLEILGDRFGRNRQGWVLIRVCRKKRTRAGTSAISRWSSGRETDLFDFEEGTD</sequence>
<evidence type="ECO:0000313" key="2">
    <source>
        <dbReference type="EMBL" id="CAD70297.1"/>
    </source>
</evidence>
<gene>
    <name evidence="2" type="primary">B23I4.050</name>
</gene>
<feature type="region of interest" description="Disordered" evidence="1">
    <location>
        <begin position="30"/>
        <end position="52"/>
    </location>
</feature>
<protein>
    <submittedName>
        <fullName evidence="2">Uncharacterized protein B23I4.050</fullName>
    </submittedName>
</protein>
<dbReference type="AlphaFoldDB" id="Q873K8"/>
<reference evidence="2" key="1">
    <citation type="submission" date="2003-03" db="EMBL/GenBank/DDBJ databases">
        <authorList>
            <person name="Schulte U."/>
            <person name="Aign V."/>
            <person name="Hoheisel J."/>
            <person name="Brandt P."/>
            <person name="Fartmann B."/>
            <person name="Holland R."/>
            <person name="Nyakatura G."/>
            <person name="Mewes H.W."/>
            <person name="Mannhaupt G."/>
        </authorList>
    </citation>
    <scope>NUCLEOTIDE SEQUENCE</scope>
</reference>
<accession>Q873K8</accession>
<dbReference type="EMBL" id="BX284746">
    <property type="protein sequence ID" value="CAD70297.1"/>
    <property type="molecule type" value="Genomic_DNA"/>
</dbReference>
<proteinExistence type="predicted"/>
<reference evidence="2" key="2">
    <citation type="submission" date="2003-03" db="EMBL/GenBank/DDBJ databases">
        <authorList>
            <person name="German Neurospora genome project"/>
        </authorList>
    </citation>
    <scope>NUCLEOTIDE SEQUENCE</scope>
</reference>
<organism evidence="2">
    <name type="scientific">Neurospora crassa</name>
    <dbReference type="NCBI Taxonomy" id="5141"/>
    <lineage>
        <taxon>Eukaryota</taxon>
        <taxon>Fungi</taxon>
        <taxon>Dikarya</taxon>
        <taxon>Ascomycota</taxon>
        <taxon>Pezizomycotina</taxon>
        <taxon>Sordariomycetes</taxon>
        <taxon>Sordariomycetidae</taxon>
        <taxon>Sordariales</taxon>
        <taxon>Sordariaceae</taxon>
        <taxon>Neurospora</taxon>
    </lineage>
</organism>
<evidence type="ECO:0000256" key="1">
    <source>
        <dbReference type="SAM" id="MobiDB-lite"/>
    </source>
</evidence>
<name>Q873K8_NEUCS</name>